<comment type="similarity">
    <text evidence="11">Belongs to the tetrahydrofolate dehydrogenase/cyclohydrolase family.</text>
</comment>
<dbReference type="FunFam" id="3.40.50.10860:FF:000005">
    <property type="entry name" value="C-1-tetrahydrofolate synthase, cytoplasmic, putative"/>
    <property type="match status" value="1"/>
</dbReference>
<evidence type="ECO:0000313" key="15">
    <source>
        <dbReference type="Proteomes" id="UP000525078"/>
    </source>
</evidence>
<dbReference type="GO" id="GO:0005829">
    <property type="term" value="C:cytosol"/>
    <property type="evidence" value="ECO:0007669"/>
    <property type="project" value="TreeGrafter"/>
</dbReference>
<dbReference type="PROSITE" id="PS00767">
    <property type="entry name" value="THF_DHG_CYH_2"/>
    <property type="match status" value="1"/>
</dbReference>
<keyword evidence="3" id="KW-0554">One-carbon metabolism</keyword>
<name>A0A7J6E7N7_CANSA</name>
<dbReference type="FunFam" id="3.40.50.720:FF:000006">
    <property type="entry name" value="Bifunctional protein FolD"/>
    <property type="match status" value="1"/>
</dbReference>
<evidence type="ECO:0000256" key="2">
    <source>
        <dbReference type="ARBA" id="ARBA00011738"/>
    </source>
</evidence>
<dbReference type="Pfam" id="PF00763">
    <property type="entry name" value="THF_DHG_CYH"/>
    <property type="match status" value="1"/>
</dbReference>
<evidence type="ECO:0000313" key="14">
    <source>
        <dbReference type="EMBL" id="KAF4354448.1"/>
    </source>
</evidence>
<dbReference type="Gene3D" id="3.40.50.10860">
    <property type="entry name" value="Leucine Dehydrogenase, chain A, domain 1"/>
    <property type="match status" value="1"/>
</dbReference>
<evidence type="ECO:0008006" key="16">
    <source>
        <dbReference type="Google" id="ProtNLM"/>
    </source>
</evidence>
<organism evidence="14 15">
    <name type="scientific">Cannabis sativa</name>
    <name type="common">Hemp</name>
    <name type="synonym">Marijuana</name>
    <dbReference type="NCBI Taxonomy" id="3483"/>
    <lineage>
        <taxon>Eukaryota</taxon>
        <taxon>Viridiplantae</taxon>
        <taxon>Streptophyta</taxon>
        <taxon>Embryophyta</taxon>
        <taxon>Tracheophyta</taxon>
        <taxon>Spermatophyta</taxon>
        <taxon>Magnoliopsida</taxon>
        <taxon>eudicotyledons</taxon>
        <taxon>Gunneridae</taxon>
        <taxon>Pentapetalae</taxon>
        <taxon>rosids</taxon>
        <taxon>fabids</taxon>
        <taxon>Rosales</taxon>
        <taxon>Cannabaceae</taxon>
        <taxon>Cannabis</taxon>
    </lineage>
</organism>
<dbReference type="InterPro" id="IPR020867">
    <property type="entry name" value="THF_DH/CycHdrlase_CS"/>
</dbReference>
<dbReference type="Gene3D" id="3.40.50.720">
    <property type="entry name" value="NAD(P)-binding Rossmann-like Domain"/>
    <property type="match status" value="1"/>
</dbReference>
<protein>
    <recommendedName>
        <fullName evidence="16">Methenyltetrahydrofolate cyclohydrolase</fullName>
    </recommendedName>
</protein>
<accession>A0A7J6E7N7</accession>
<dbReference type="Proteomes" id="UP000525078">
    <property type="component" value="Unassembled WGS sequence"/>
</dbReference>
<dbReference type="GO" id="GO:0004488">
    <property type="term" value="F:methylenetetrahydrofolate dehydrogenase (NADP+) activity"/>
    <property type="evidence" value="ECO:0007669"/>
    <property type="project" value="UniProtKB-EC"/>
</dbReference>
<dbReference type="InterPro" id="IPR036291">
    <property type="entry name" value="NAD(P)-bd_dom_sf"/>
</dbReference>
<keyword evidence="8" id="KW-0511">Multifunctional enzyme</keyword>
<proteinExistence type="inferred from homology"/>
<keyword evidence="5" id="KW-0521">NADP</keyword>
<comment type="caution">
    <text evidence="14">The sequence shown here is derived from an EMBL/GenBank/DDBJ whole genome shotgun (WGS) entry which is preliminary data.</text>
</comment>
<reference evidence="14 15" key="1">
    <citation type="journal article" date="2020" name="bioRxiv">
        <title>Sequence and annotation of 42 cannabis genomes reveals extensive copy number variation in cannabinoid synthesis and pathogen resistance genes.</title>
        <authorList>
            <person name="Mckernan K.J."/>
            <person name="Helbert Y."/>
            <person name="Kane L.T."/>
            <person name="Ebling H."/>
            <person name="Zhang L."/>
            <person name="Liu B."/>
            <person name="Eaton Z."/>
            <person name="Mclaughlin S."/>
            <person name="Kingan S."/>
            <person name="Baybayan P."/>
            <person name="Concepcion G."/>
            <person name="Jordan M."/>
            <person name="Riva A."/>
            <person name="Barbazuk W."/>
            <person name="Harkins T."/>
        </authorList>
    </citation>
    <scope>NUCLEOTIDE SEQUENCE [LARGE SCALE GENOMIC DNA]</scope>
    <source>
        <strain evidence="15">cv. Jamaican Lion 4</strain>
        <tissue evidence="14">Leaf</tissue>
    </source>
</reference>
<evidence type="ECO:0000259" key="12">
    <source>
        <dbReference type="Pfam" id="PF00763"/>
    </source>
</evidence>
<evidence type="ECO:0000256" key="11">
    <source>
        <dbReference type="ARBA" id="ARBA00061364"/>
    </source>
</evidence>
<dbReference type="SUPFAM" id="SSF51735">
    <property type="entry name" value="NAD(P)-binding Rossmann-fold domains"/>
    <property type="match status" value="1"/>
</dbReference>
<evidence type="ECO:0000256" key="4">
    <source>
        <dbReference type="ARBA" id="ARBA00022801"/>
    </source>
</evidence>
<evidence type="ECO:0000256" key="9">
    <source>
        <dbReference type="ARBA" id="ARBA00052194"/>
    </source>
</evidence>
<evidence type="ECO:0000256" key="7">
    <source>
        <dbReference type="ARBA" id="ARBA00023238"/>
    </source>
</evidence>
<dbReference type="InterPro" id="IPR020630">
    <property type="entry name" value="THF_DH/CycHdrlase_cat_dom"/>
</dbReference>
<dbReference type="AlphaFoldDB" id="A0A7J6E7N7"/>
<keyword evidence="7" id="KW-0601">Photorespiration</keyword>
<comment type="pathway">
    <text evidence="1">One-carbon metabolism; tetrahydrofolate interconversion.</text>
</comment>
<dbReference type="InterPro" id="IPR020631">
    <property type="entry name" value="THF_DH/CycHdrlase_NAD-bd_dom"/>
</dbReference>
<comment type="function">
    <text evidence="10">Catalyzes the oxidation of 5,10-methylenetetrahydrofolate to 5,10-methenyltetrahydrofolate and then the hydrolysis of 5,10-methenyltetrahydrofolate to 10-formyltetrahydrofolate.</text>
</comment>
<keyword evidence="4" id="KW-0378">Hydrolase</keyword>
<evidence type="ECO:0000256" key="8">
    <source>
        <dbReference type="ARBA" id="ARBA00023268"/>
    </source>
</evidence>
<dbReference type="InterPro" id="IPR000672">
    <property type="entry name" value="THF_DH/CycHdrlase"/>
</dbReference>
<feature type="domain" description="Tetrahydrofolate dehydrogenase/cyclohydrolase NAD(P)-binding" evidence="13">
    <location>
        <begin position="246"/>
        <end position="394"/>
    </location>
</feature>
<dbReference type="PANTHER" id="PTHR48099">
    <property type="entry name" value="C-1-TETRAHYDROFOLATE SYNTHASE, CYTOPLASMIC-RELATED"/>
    <property type="match status" value="1"/>
</dbReference>
<evidence type="ECO:0000259" key="13">
    <source>
        <dbReference type="Pfam" id="PF02882"/>
    </source>
</evidence>
<dbReference type="PANTHER" id="PTHR48099:SF10">
    <property type="entry name" value="BIFUNCTIONAL PROTEIN FOLD 1, MITOCHONDRIAL"/>
    <property type="match status" value="1"/>
</dbReference>
<dbReference type="Pfam" id="PF02882">
    <property type="entry name" value="THF_DHG_CYH_C"/>
    <property type="match status" value="1"/>
</dbReference>
<evidence type="ECO:0000256" key="5">
    <source>
        <dbReference type="ARBA" id="ARBA00022857"/>
    </source>
</evidence>
<dbReference type="CDD" id="cd01080">
    <property type="entry name" value="NAD_bind_m-THF_DH_Cyclohyd"/>
    <property type="match status" value="1"/>
</dbReference>
<feature type="domain" description="Tetrahydrofolate dehydrogenase/cyclohydrolase catalytic" evidence="12">
    <location>
        <begin position="110"/>
        <end position="225"/>
    </location>
</feature>
<evidence type="ECO:0000256" key="10">
    <source>
        <dbReference type="ARBA" id="ARBA00058319"/>
    </source>
</evidence>
<dbReference type="GO" id="GO:0009853">
    <property type="term" value="P:photorespiration"/>
    <property type="evidence" value="ECO:0007669"/>
    <property type="project" value="UniProtKB-KW"/>
</dbReference>
<comment type="subunit">
    <text evidence="2">Homodimer.</text>
</comment>
<keyword evidence="6" id="KW-0560">Oxidoreductase</keyword>
<dbReference type="HAMAP" id="MF_01576">
    <property type="entry name" value="THF_DHG_CYH"/>
    <property type="match status" value="1"/>
</dbReference>
<dbReference type="GO" id="GO:0035999">
    <property type="term" value="P:tetrahydrofolate interconversion"/>
    <property type="evidence" value="ECO:0007669"/>
    <property type="project" value="TreeGrafter"/>
</dbReference>
<dbReference type="GO" id="GO:0004477">
    <property type="term" value="F:methenyltetrahydrofolate cyclohydrolase activity"/>
    <property type="evidence" value="ECO:0007669"/>
    <property type="project" value="TreeGrafter"/>
</dbReference>
<evidence type="ECO:0000256" key="6">
    <source>
        <dbReference type="ARBA" id="ARBA00023002"/>
    </source>
</evidence>
<evidence type="ECO:0000256" key="3">
    <source>
        <dbReference type="ARBA" id="ARBA00022563"/>
    </source>
</evidence>
<dbReference type="SUPFAM" id="SSF53223">
    <property type="entry name" value="Aminoacid dehydrogenase-like, N-terminal domain"/>
    <property type="match status" value="1"/>
</dbReference>
<sequence>MMVGYFMRRMTVSMSWQSKALRRRSSFTTMTHNSILKDSSHDCQILMSPTLVSLDSPDIWAPNNHHTHYQFSSNRNFSTRVVFGDDINEFVGRCNVFSLKPANEQTAAVINGQLMADEIRSKIACEVRRMEDSIGNVPGLAVIMVGERRDSQTYVRNKILACEEVGMVSTVTALPNDCTEHELLSAVASFNVDPSVHGVLVQLPLPQHLDVRKISDVLSLEKDVDGFHPINIGNIAMRGREPLFISCTPKGCIELLIRSGIEIMGKKAVVIGRSNIVGLPASLLLQRHHATVSIVHAFTENPEHITREADILITAVGMPNLVRGNWLKPGAVVIDVGTSPIEDASCELGYRLMGDVCYEEAVRVASAVTPVPGGIGPMTIAMLLCNTLDAAKRAHNFI</sequence>
<evidence type="ECO:0000256" key="1">
    <source>
        <dbReference type="ARBA" id="ARBA00004777"/>
    </source>
</evidence>
<dbReference type="InterPro" id="IPR046346">
    <property type="entry name" value="Aminoacid_DH-like_N_sf"/>
</dbReference>
<dbReference type="EMBL" id="JAATIP010000280">
    <property type="protein sequence ID" value="KAF4354448.1"/>
    <property type="molecule type" value="Genomic_DNA"/>
</dbReference>
<comment type="catalytic activity">
    <reaction evidence="9">
        <text>(6R)-5,10-methylene-5,6,7,8-tetrahydrofolate + NADP(+) = (6R)-5,10-methenyltetrahydrofolate + NADPH</text>
        <dbReference type="Rhea" id="RHEA:22812"/>
        <dbReference type="ChEBI" id="CHEBI:15636"/>
        <dbReference type="ChEBI" id="CHEBI:57455"/>
        <dbReference type="ChEBI" id="CHEBI:57783"/>
        <dbReference type="ChEBI" id="CHEBI:58349"/>
        <dbReference type="EC" id="1.5.1.5"/>
    </reaction>
</comment>
<dbReference type="PRINTS" id="PR00085">
    <property type="entry name" value="THFDHDRGNASE"/>
</dbReference>
<gene>
    <name evidence="14" type="ORF">F8388_018408</name>
</gene>